<keyword evidence="7" id="KW-0460">Magnesium</keyword>
<accession>A0A6J6H4A9</accession>
<dbReference type="SUPFAM" id="SSF56655">
    <property type="entry name" value="Carbohydrate phosphatase"/>
    <property type="match status" value="1"/>
</dbReference>
<comment type="catalytic activity">
    <reaction evidence="1">
        <text>a myo-inositol phosphate + H2O = myo-inositol + phosphate</text>
        <dbReference type="Rhea" id="RHEA:24056"/>
        <dbReference type="ChEBI" id="CHEBI:15377"/>
        <dbReference type="ChEBI" id="CHEBI:17268"/>
        <dbReference type="ChEBI" id="CHEBI:43474"/>
        <dbReference type="ChEBI" id="CHEBI:84139"/>
        <dbReference type="EC" id="3.1.3.25"/>
    </reaction>
</comment>
<dbReference type="GO" id="GO:0046854">
    <property type="term" value="P:phosphatidylinositol phosphate biosynthetic process"/>
    <property type="evidence" value="ECO:0007669"/>
    <property type="project" value="InterPro"/>
</dbReference>
<evidence type="ECO:0000256" key="1">
    <source>
        <dbReference type="ARBA" id="ARBA00001033"/>
    </source>
</evidence>
<evidence type="ECO:0000256" key="3">
    <source>
        <dbReference type="ARBA" id="ARBA00009759"/>
    </source>
</evidence>
<dbReference type="InterPro" id="IPR000760">
    <property type="entry name" value="Inositol_monophosphatase-like"/>
</dbReference>
<dbReference type="InterPro" id="IPR020550">
    <property type="entry name" value="Inositol_monophosphatase_CS"/>
</dbReference>
<dbReference type="Pfam" id="PF00459">
    <property type="entry name" value="Inositol_P"/>
    <property type="match status" value="1"/>
</dbReference>
<organism evidence="8">
    <name type="scientific">freshwater metagenome</name>
    <dbReference type="NCBI Taxonomy" id="449393"/>
    <lineage>
        <taxon>unclassified sequences</taxon>
        <taxon>metagenomes</taxon>
        <taxon>ecological metagenomes</taxon>
    </lineage>
</organism>
<dbReference type="PROSITE" id="PS00630">
    <property type="entry name" value="IMP_2"/>
    <property type="match status" value="1"/>
</dbReference>
<dbReference type="FunFam" id="3.30.540.10:FF:000003">
    <property type="entry name" value="Inositol-1-monophosphatase"/>
    <property type="match status" value="1"/>
</dbReference>
<dbReference type="PANTHER" id="PTHR20854">
    <property type="entry name" value="INOSITOL MONOPHOSPHATASE"/>
    <property type="match status" value="1"/>
</dbReference>
<name>A0A6J6H4A9_9ZZZZ</name>
<dbReference type="EMBL" id="CAEZUP010000025">
    <property type="protein sequence ID" value="CAB4606164.1"/>
    <property type="molecule type" value="Genomic_DNA"/>
</dbReference>
<evidence type="ECO:0000256" key="6">
    <source>
        <dbReference type="ARBA" id="ARBA00022801"/>
    </source>
</evidence>
<dbReference type="PANTHER" id="PTHR20854:SF4">
    <property type="entry name" value="INOSITOL-1-MONOPHOSPHATASE-RELATED"/>
    <property type="match status" value="1"/>
</dbReference>
<keyword evidence="5" id="KW-0479">Metal-binding</keyword>
<keyword evidence="6" id="KW-0378">Hydrolase</keyword>
<dbReference type="GO" id="GO:0008934">
    <property type="term" value="F:inositol monophosphate 1-phosphatase activity"/>
    <property type="evidence" value="ECO:0007669"/>
    <property type="project" value="InterPro"/>
</dbReference>
<proteinExistence type="inferred from homology"/>
<dbReference type="PROSITE" id="PS00629">
    <property type="entry name" value="IMP_1"/>
    <property type="match status" value="1"/>
</dbReference>
<dbReference type="GO" id="GO:0007165">
    <property type="term" value="P:signal transduction"/>
    <property type="evidence" value="ECO:0007669"/>
    <property type="project" value="TreeGrafter"/>
</dbReference>
<evidence type="ECO:0000256" key="5">
    <source>
        <dbReference type="ARBA" id="ARBA00022723"/>
    </source>
</evidence>
<dbReference type="AlphaFoldDB" id="A0A6J6H4A9"/>
<comment type="cofactor">
    <cofactor evidence="2">
        <name>Mg(2+)</name>
        <dbReference type="ChEBI" id="CHEBI:18420"/>
    </cofactor>
</comment>
<evidence type="ECO:0000256" key="2">
    <source>
        <dbReference type="ARBA" id="ARBA00001946"/>
    </source>
</evidence>
<dbReference type="InterPro" id="IPR020583">
    <property type="entry name" value="Inositol_monoP_metal-BS"/>
</dbReference>
<evidence type="ECO:0000256" key="7">
    <source>
        <dbReference type="ARBA" id="ARBA00022842"/>
    </source>
</evidence>
<comment type="similarity">
    <text evidence="3">Belongs to the inositol monophosphatase superfamily.</text>
</comment>
<dbReference type="GO" id="GO:0006020">
    <property type="term" value="P:inositol metabolic process"/>
    <property type="evidence" value="ECO:0007669"/>
    <property type="project" value="TreeGrafter"/>
</dbReference>
<dbReference type="GO" id="GO:0046872">
    <property type="term" value="F:metal ion binding"/>
    <property type="evidence" value="ECO:0007669"/>
    <property type="project" value="UniProtKB-KW"/>
</dbReference>
<dbReference type="Gene3D" id="3.30.540.10">
    <property type="entry name" value="Fructose-1,6-Bisphosphatase, subunit A, domain 1"/>
    <property type="match status" value="1"/>
</dbReference>
<evidence type="ECO:0000313" key="8">
    <source>
        <dbReference type="EMBL" id="CAB4606164.1"/>
    </source>
</evidence>
<sequence>MDVDETDALLALAVQLASDAAELLLEGLKRERVVVDTKTTGTDMVTEIDHASERLIVDGILQARPDDGILGEEGTDRAGTSGIRWVIDPIDGTTNYLYGHPGFAVSIAVEIDGIVSVGVVNDPLHGEVFTATSGGGSFRNGMPITVSTQADLANALVATGFSYESDRRRRQAEVLGKVIPHIRDIRRMGAASVDLCSVACGRIDAYWERGLQPWDHAAGALIATEAGAIVGNLEGGGPEFDFCLAGPPGLFTPLRDLLASSGAADA</sequence>
<dbReference type="PRINTS" id="PR00377">
    <property type="entry name" value="IMPHPHTASES"/>
</dbReference>
<dbReference type="Gene3D" id="3.40.190.80">
    <property type="match status" value="1"/>
</dbReference>
<protein>
    <recommendedName>
        <fullName evidence="4">inositol-phosphate phosphatase</fullName>
        <ecNumber evidence="4">3.1.3.25</ecNumber>
    </recommendedName>
</protein>
<dbReference type="CDD" id="cd01639">
    <property type="entry name" value="IMPase"/>
    <property type="match status" value="1"/>
</dbReference>
<gene>
    <name evidence="8" type="ORF">UFOPK1835_00791</name>
</gene>
<reference evidence="8" key="1">
    <citation type="submission" date="2020-05" db="EMBL/GenBank/DDBJ databases">
        <authorList>
            <person name="Chiriac C."/>
            <person name="Salcher M."/>
            <person name="Ghai R."/>
            <person name="Kavagutti S V."/>
        </authorList>
    </citation>
    <scope>NUCLEOTIDE SEQUENCE</scope>
</reference>
<dbReference type="EC" id="3.1.3.25" evidence="4"/>
<evidence type="ECO:0000256" key="4">
    <source>
        <dbReference type="ARBA" id="ARBA00013106"/>
    </source>
</evidence>
<dbReference type="InterPro" id="IPR033942">
    <property type="entry name" value="IMPase"/>
</dbReference>